<dbReference type="Proteomes" id="UP000664940">
    <property type="component" value="Unassembled WGS sequence"/>
</dbReference>
<dbReference type="AlphaFoldDB" id="A0A834EFZ6"/>
<protein>
    <submittedName>
        <fullName evidence="1">Uncharacterized protein</fullName>
    </submittedName>
</protein>
<evidence type="ECO:0000313" key="1">
    <source>
        <dbReference type="EMBL" id="KAF6119515.1"/>
    </source>
</evidence>
<proteinExistence type="predicted"/>
<accession>A0A834EFZ6</accession>
<name>A0A834EFZ6_9CHIR</name>
<comment type="caution">
    <text evidence="1">The sequence shown here is derived from an EMBL/GenBank/DDBJ whole genome shotgun (WGS) entry which is preliminary data.</text>
</comment>
<dbReference type="EMBL" id="JABVXQ010000003">
    <property type="protein sequence ID" value="KAF6119515.1"/>
    <property type="molecule type" value="Genomic_DNA"/>
</dbReference>
<sequence length="155" mass="17739">MLLPRWDCRGGVSVIKWWSPVHCLPFTWTIPAKIQSHSSEWNKISASCRDVDEETVVHTMEYNATFKKNKYRDFDHPDITSRDDMLTGHGAEGSNQCTVPGKTMLINACQISPQKFRSLPWLVWLSGLSASLRTERLLVRFPVRAHAWLAVGSLW</sequence>
<organism evidence="1 2">
    <name type="scientific">Phyllostomus discolor</name>
    <name type="common">pale spear-nosed bat</name>
    <dbReference type="NCBI Taxonomy" id="89673"/>
    <lineage>
        <taxon>Eukaryota</taxon>
        <taxon>Metazoa</taxon>
        <taxon>Chordata</taxon>
        <taxon>Craniata</taxon>
        <taxon>Vertebrata</taxon>
        <taxon>Euteleostomi</taxon>
        <taxon>Mammalia</taxon>
        <taxon>Eutheria</taxon>
        <taxon>Laurasiatheria</taxon>
        <taxon>Chiroptera</taxon>
        <taxon>Yangochiroptera</taxon>
        <taxon>Phyllostomidae</taxon>
        <taxon>Phyllostominae</taxon>
        <taxon>Phyllostomus</taxon>
    </lineage>
</organism>
<gene>
    <name evidence="1" type="ORF">HJG60_010012</name>
</gene>
<evidence type="ECO:0000313" key="2">
    <source>
        <dbReference type="Proteomes" id="UP000664940"/>
    </source>
</evidence>
<reference evidence="1 2" key="1">
    <citation type="journal article" date="2020" name="Nature">
        <title>Six reference-quality genomes reveal evolution of bat adaptations.</title>
        <authorList>
            <person name="Jebb D."/>
            <person name="Huang Z."/>
            <person name="Pippel M."/>
            <person name="Hughes G.M."/>
            <person name="Lavrichenko K."/>
            <person name="Devanna P."/>
            <person name="Winkler S."/>
            <person name="Jermiin L.S."/>
            <person name="Skirmuntt E.C."/>
            <person name="Katzourakis A."/>
            <person name="Burkitt-Gray L."/>
            <person name="Ray D.A."/>
            <person name="Sullivan K.A.M."/>
            <person name="Roscito J.G."/>
            <person name="Kirilenko B.M."/>
            <person name="Davalos L.M."/>
            <person name="Corthals A.P."/>
            <person name="Power M.L."/>
            <person name="Jones G."/>
            <person name="Ransome R.D."/>
            <person name="Dechmann D.K.N."/>
            <person name="Locatelli A.G."/>
            <person name="Puechmaille S.J."/>
            <person name="Fedrigo O."/>
            <person name="Jarvis E.D."/>
            <person name="Hiller M."/>
            <person name="Vernes S.C."/>
            <person name="Myers E.W."/>
            <person name="Teeling E.C."/>
        </authorList>
    </citation>
    <scope>NUCLEOTIDE SEQUENCE [LARGE SCALE GENOMIC DNA]</scope>
    <source>
        <strain evidence="1">Bat1K_MPI-CBG_1</strain>
    </source>
</reference>